<feature type="region of interest" description="Disordered" evidence="1">
    <location>
        <begin position="515"/>
        <end position="568"/>
    </location>
</feature>
<protein>
    <submittedName>
        <fullName evidence="2">Uncharacterized protein</fullName>
    </submittedName>
</protein>
<evidence type="ECO:0000256" key="1">
    <source>
        <dbReference type="SAM" id="MobiDB-lite"/>
    </source>
</evidence>
<dbReference type="Proteomes" id="UP001379533">
    <property type="component" value="Chromosome"/>
</dbReference>
<proteinExistence type="predicted"/>
<reference evidence="2 3" key="1">
    <citation type="submission" date="2021-12" db="EMBL/GenBank/DDBJ databases">
        <title>Discovery of the Pendulisporaceae a myxobacterial family with distinct sporulation behavior and unique specialized metabolism.</title>
        <authorList>
            <person name="Garcia R."/>
            <person name="Popoff A."/>
            <person name="Bader C.D."/>
            <person name="Loehr J."/>
            <person name="Walesch S."/>
            <person name="Walt C."/>
            <person name="Boldt J."/>
            <person name="Bunk B."/>
            <person name="Haeckl F.J.F.P.J."/>
            <person name="Gunesch A.P."/>
            <person name="Birkelbach J."/>
            <person name="Nuebel U."/>
            <person name="Pietschmann T."/>
            <person name="Bach T."/>
            <person name="Mueller R."/>
        </authorList>
    </citation>
    <scope>NUCLEOTIDE SEQUENCE [LARGE SCALE GENOMIC DNA]</scope>
    <source>
        <strain evidence="2 3">MSr12523</strain>
    </source>
</reference>
<dbReference type="RefSeq" id="WP_394849956.1">
    <property type="nucleotide sequence ID" value="NZ_CP089982.1"/>
</dbReference>
<evidence type="ECO:0000313" key="3">
    <source>
        <dbReference type="Proteomes" id="UP001379533"/>
    </source>
</evidence>
<keyword evidence="3" id="KW-1185">Reference proteome</keyword>
<name>A0ABZ2KNT9_9BACT</name>
<dbReference type="EMBL" id="CP089982">
    <property type="protein sequence ID" value="WXA99322.1"/>
    <property type="molecule type" value="Genomic_DNA"/>
</dbReference>
<accession>A0ABZ2KNT9</accession>
<feature type="compositionally biased region" description="Basic and acidic residues" evidence="1">
    <location>
        <begin position="544"/>
        <end position="568"/>
    </location>
</feature>
<feature type="compositionally biased region" description="Basic and acidic residues" evidence="1">
    <location>
        <begin position="515"/>
        <end position="529"/>
    </location>
</feature>
<sequence>MNAMTTTSSCGCSKKGQGQGTACSSCAAAAGQAGAQDCTSGTEEATSRKGVVAPACLSPRPRFFPGQMVTDADLRAVVDYHRNQQRVAESVTGGWGVYCGYELTLEPETCSIVVHSGVAYDARGRALIHPAETRLTRPLPADVGRPKRDPCDPCVTPPQNERFYLAVVYDDCLDAAKPRYGTPCGPSADPGCDFSRVKERVRFVWLNEISDSYWTSGCLVDECKDPAPPHTTFVDDCAYTDPTQEPAERLLAKCTPDVGIRGGVGTYTYARHLEHRWNLSKNVSFLQHELARDGQGTPENRGAAAGALLDVISSVGCEPCPGEAVVVLAEVFFTTLADRTPQIVVKPLRRRVLSNADLTMLVGYLLGQLVGQPPQGEKPAAEGTEPPRQDALCTDPCGSSLIGQIGKAITAMAPNMTPVLQDTETAKPLTKSVKLAQSDMALRVIQHGKRVPGDFKQDEFEDIVLQAIPQGTVVPEAVRKTGYNIFLGLPERVGTAPDPAPALADVLKRLAEAEQQVERLKREQEKPSSEPDESGEAAAATADEPPRPDDPAKADEAQKLLKGDKRRR</sequence>
<gene>
    <name evidence="2" type="ORF">LZC95_21185</name>
</gene>
<evidence type="ECO:0000313" key="2">
    <source>
        <dbReference type="EMBL" id="WXA99322.1"/>
    </source>
</evidence>
<organism evidence="2 3">
    <name type="scientific">Pendulispora brunnea</name>
    <dbReference type="NCBI Taxonomy" id="2905690"/>
    <lineage>
        <taxon>Bacteria</taxon>
        <taxon>Pseudomonadati</taxon>
        <taxon>Myxococcota</taxon>
        <taxon>Myxococcia</taxon>
        <taxon>Myxococcales</taxon>
        <taxon>Sorangiineae</taxon>
        <taxon>Pendulisporaceae</taxon>
        <taxon>Pendulispora</taxon>
    </lineage>
</organism>